<feature type="region of interest" description="Disordered" evidence="1">
    <location>
        <begin position="283"/>
        <end position="377"/>
    </location>
</feature>
<gene>
    <name evidence="2" type="ORF">VFPPC_13923</name>
</gene>
<dbReference type="GeneID" id="28855689"/>
<dbReference type="AlphaFoldDB" id="A0A179FH45"/>
<feature type="compositionally biased region" description="Pro residues" evidence="1">
    <location>
        <begin position="289"/>
        <end position="306"/>
    </location>
</feature>
<dbReference type="RefSeq" id="XP_022284289.1">
    <property type="nucleotide sequence ID" value="XM_022428897.1"/>
</dbReference>
<organism evidence="2 3">
    <name type="scientific">Pochonia chlamydosporia 170</name>
    <dbReference type="NCBI Taxonomy" id="1380566"/>
    <lineage>
        <taxon>Eukaryota</taxon>
        <taxon>Fungi</taxon>
        <taxon>Dikarya</taxon>
        <taxon>Ascomycota</taxon>
        <taxon>Pezizomycotina</taxon>
        <taxon>Sordariomycetes</taxon>
        <taxon>Hypocreomycetidae</taxon>
        <taxon>Hypocreales</taxon>
        <taxon>Clavicipitaceae</taxon>
        <taxon>Pochonia</taxon>
    </lineage>
</organism>
<reference evidence="2 3" key="1">
    <citation type="journal article" date="2016" name="PLoS Pathog.">
        <title>Biosynthesis of antibiotic leucinostatins in bio-control fungus Purpureocillium lilacinum and their inhibition on phytophthora revealed by genome mining.</title>
        <authorList>
            <person name="Wang G."/>
            <person name="Liu Z."/>
            <person name="Lin R."/>
            <person name="Li E."/>
            <person name="Mao Z."/>
            <person name="Ling J."/>
            <person name="Yang Y."/>
            <person name="Yin W.B."/>
            <person name="Xie B."/>
        </authorList>
    </citation>
    <scope>NUCLEOTIDE SEQUENCE [LARGE SCALE GENOMIC DNA]</scope>
    <source>
        <strain evidence="2">170</strain>
    </source>
</reference>
<evidence type="ECO:0000256" key="1">
    <source>
        <dbReference type="SAM" id="MobiDB-lite"/>
    </source>
</evidence>
<dbReference type="KEGG" id="pchm:VFPPC_13923"/>
<feature type="compositionally biased region" description="Polar residues" evidence="1">
    <location>
        <begin position="342"/>
        <end position="362"/>
    </location>
</feature>
<name>A0A179FH45_METCM</name>
<keyword evidence="3" id="KW-1185">Reference proteome</keyword>
<evidence type="ECO:0000313" key="2">
    <source>
        <dbReference type="EMBL" id="OAQ64658.2"/>
    </source>
</evidence>
<feature type="region of interest" description="Disordered" evidence="1">
    <location>
        <begin position="1"/>
        <end position="43"/>
    </location>
</feature>
<sequence length="530" mass="59510">MGMQGPLTAQALGRSPYDEVVEGEGENDSSQPAQQYDHRGRPINVDTKRINRDIIRAHNEVMLVIGVAEPENPYSGPEAESQRRHDAYEESIGLKLATPARRCVESVGIFGVHGLRQRILIYRRYSHIPFWELFQQARGNFSFTRDVLAGAPTAFLTDYIERSVSYLWLNDKERRIPRQRSVHEVWSYFRVHLELHIAMQRLGILPNGLWLPHPSFFIPFTKTSPIPAPPPPSDYSLPSILQWVGSALISATPFLVWVMSQRMVRDWKPQIWSQIFKRLPNTMFQGKKIPPPPPLPPPPPPPPPHPAEASSLADPQHTVSEAEGDRRQTETHDEGTAEPTRGSATGSHPEQPQLSRRASVFSTRGDEYPSDDEDNEGVSATLISFDVEASESQDAPPGLWSAELRPSAGPDSRSDGNQQPVYLDTLLTQMPAVIATHMLSDAVTRVLMAPYEATALRLVARAFRVRQGLPCWDIYNANMLSELTSTALVNFLGTELLHINLASEVWAIFTCISQWFHMTEDDWKAEDAKP</sequence>
<dbReference type="OrthoDB" id="5383784at2759"/>
<comment type="caution">
    <text evidence="2">The sequence shown here is derived from an EMBL/GenBank/DDBJ whole genome shotgun (WGS) entry which is preliminary data.</text>
</comment>
<dbReference type="Proteomes" id="UP000078397">
    <property type="component" value="Unassembled WGS sequence"/>
</dbReference>
<dbReference type="EMBL" id="LSBJ02000005">
    <property type="protein sequence ID" value="OAQ64658.2"/>
    <property type="molecule type" value="Genomic_DNA"/>
</dbReference>
<feature type="region of interest" description="Disordered" evidence="1">
    <location>
        <begin position="389"/>
        <end position="419"/>
    </location>
</feature>
<proteinExistence type="predicted"/>
<dbReference type="STRING" id="1380566.A0A179FH45"/>
<protein>
    <submittedName>
        <fullName evidence="2">Uncharacterized protein</fullName>
    </submittedName>
</protein>
<accession>A0A179FH45</accession>
<feature type="compositionally biased region" description="Basic and acidic residues" evidence="1">
    <location>
        <begin position="323"/>
        <end position="335"/>
    </location>
</feature>
<evidence type="ECO:0000313" key="3">
    <source>
        <dbReference type="Proteomes" id="UP000078397"/>
    </source>
</evidence>